<dbReference type="AlphaFoldDB" id="D0KXX8"/>
<keyword evidence="9 16" id="KW-0133">Cell shape</keyword>
<dbReference type="GO" id="GO:0071555">
    <property type="term" value="P:cell wall organization"/>
    <property type="evidence" value="ECO:0007669"/>
    <property type="project" value="UniProtKB-KW"/>
</dbReference>
<dbReference type="InterPro" id="IPR012338">
    <property type="entry name" value="Beta-lactam/transpept-like"/>
</dbReference>
<keyword evidence="6 16" id="KW-0645">Protease</keyword>
<evidence type="ECO:0000256" key="4">
    <source>
        <dbReference type="ARBA" id="ARBA00022618"/>
    </source>
</evidence>
<feature type="active site" description="Acyl-ester intermediate" evidence="16">
    <location>
        <position position="327"/>
    </location>
</feature>
<feature type="transmembrane region" description="Helical" evidence="16">
    <location>
        <begin position="21"/>
        <end position="49"/>
    </location>
</feature>
<comment type="catalytic activity">
    <reaction evidence="16">
        <text>Preferential cleavage: (Ac)2-L-Lys-D-Ala-|-D-Ala. Also transpeptidation of peptidyl-alanyl moieties that are N-acyl substituents of D-alanine.</text>
        <dbReference type="EC" id="3.4.16.4"/>
    </reaction>
</comment>
<comment type="pathway">
    <text evidence="16">Cell wall biogenesis; peptidoglycan biosynthesis.</text>
</comment>
<dbReference type="EMBL" id="CP001801">
    <property type="protein sequence ID" value="ACX95301.1"/>
    <property type="molecule type" value="Genomic_DNA"/>
</dbReference>
<dbReference type="InterPro" id="IPR050515">
    <property type="entry name" value="Beta-lactam/transpept"/>
</dbReference>
<dbReference type="PANTHER" id="PTHR30627:SF1">
    <property type="entry name" value="PEPTIDOGLYCAN D,D-TRANSPEPTIDASE FTSI"/>
    <property type="match status" value="1"/>
</dbReference>
<keyword evidence="13 16" id="KW-0717">Septation</keyword>
<dbReference type="GO" id="GO:0009252">
    <property type="term" value="P:peptidoglycan biosynthetic process"/>
    <property type="evidence" value="ECO:0007669"/>
    <property type="project" value="UniProtKB-UniRule"/>
</dbReference>
<reference evidence="20 21" key="1">
    <citation type="submission" date="2009-10" db="EMBL/GenBank/DDBJ databases">
        <title>Complete sequence of Halothiobacillus neapolitanus c2.</title>
        <authorList>
            <consortium name="US DOE Joint Genome Institute"/>
            <person name="Lucas S."/>
            <person name="Copeland A."/>
            <person name="Lapidus A."/>
            <person name="Glavina del Rio T."/>
            <person name="Tice H."/>
            <person name="Bruce D."/>
            <person name="Goodwin L."/>
            <person name="Pitluck S."/>
            <person name="Davenport K."/>
            <person name="Brettin T."/>
            <person name="Detter J.C."/>
            <person name="Han C."/>
            <person name="Tapia R."/>
            <person name="Larimer F."/>
            <person name="Land M."/>
            <person name="Hauser L."/>
            <person name="Kyrpides N."/>
            <person name="Mikhailova N."/>
            <person name="Kerfeld C."/>
            <person name="Cannon G."/>
            <person name="Heinhort S."/>
        </authorList>
    </citation>
    <scope>NUCLEOTIDE SEQUENCE [LARGE SCALE GENOMIC DNA]</scope>
    <source>
        <strain evidence="21">ATCC 23641 / c2</strain>
    </source>
</reference>
<evidence type="ECO:0000256" key="6">
    <source>
        <dbReference type="ARBA" id="ARBA00022670"/>
    </source>
</evidence>
<dbReference type="SUPFAM" id="SSF56601">
    <property type="entry name" value="beta-lactamase/transpeptidase-like"/>
    <property type="match status" value="1"/>
</dbReference>
<evidence type="ECO:0000256" key="17">
    <source>
        <dbReference type="SAM" id="MobiDB-lite"/>
    </source>
</evidence>
<dbReference type="GO" id="GO:0008955">
    <property type="term" value="F:peptidoglycan glycosyltransferase activity"/>
    <property type="evidence" value="ECO:0007669"/>
    <property type="project" value="InterPro"/>
</dbReference>
<keyword evidence="3 16" id="KW-0997">Cell inner membrane</keyword>
<dbReference type="GO" id="GO:0008658">
    <property type="term" value="F:penicillin binding"/>
    <property type="evidence" value="ECO:0007669"/>
    <property type="project" value="InterPro"/>
</dbReference>
<keyword evidence="15 16" id="KW-0961">Cell wall biogenesis/degradation</keyword>
<keyword evidence="10 16" id="KW-0573">Peptidoglycan synthesis</keyword>
<dbReference type="Proteomes" id="UP000009102">
    <property type="component" value="Chromosome"/>
</dbReference>
<evidence type="ECO:0000256" key="11">
    <source>
        <dbReference type="ARBA" id="ARBA00022989"/>
    </source>
</evidence>
<evidence type="ECO:0000256" key="15">
    <source>
        <dbReference type="ARBA" id="ARBA00023316"/>
    </source>
</evidence>
<dbReference type="InterPro" id="IPR037532">
    <property type="entry name" value="FtsI_transpept"/>
</dbReference>
<comment type="subcellular location">
    <subcellularLocation>
        <location evidence="16">Cell inner membrane</location>
        <topology evidence="16">Single-pass membrane protein</topology>
    </subcellularLocation>
    <subcellularLocation>
        <location evidence="1">Membrane</location>
    </subcellularLocation>
</comment>
<dbReference type="GO" id="GO:0009002">
    <property type="term" value="F:serine-type D-Ala-D-Ala carboxypeptidase activity"/>
    <property type="evidence" value="ECO:0007669"/>
    <property type="project" value="UniProtKB-UniRule"/>
</dbReference>
<evidence type="ECO:0000256" key="8">
    <source>
        <dbReference type="ARBA" id="ARBA00022801"/>
    </source>
</evidence>
<dbReference type="Pfam" id="PF03717">
    <property type="entry name" value="PBP_dimer"/>
    <property type="match status" value="1"/>
</dbReference>
<dbReference type="HAMAP" id="MF_02080">
    <property type="entry name" value="FtsI_transpept"/>
    <property type="match status" value="1"/>
</dbReference>
<evidence type="ECO:0000256" key="3">
    <source>
        <dbReference type="ARBA" id="ARBA00022519"/>
    </source>
</evidence>
<keyword evidence="21" id="KW-1185">Reference proteome</keyword>
<keyword evidence="20" id="KW-0328">Glycosyltransferase</keyword>
<evidence type="ECO:0000256" key="14">
    <source>
        <dbReference type="ARBA" id="ARBA00023306"/>
    </source>
</evidence>
<comment type="function">
    <text evidence="16">Catalyzes cross-linking of the peptidoglycan cell wall at the division septum.</text>
</comment>
<dbReference type="InterPro" id="IPR001460">
    <property type="entry name" value="PCN-bd_Tpept"/>
</dbReference>
<evidence type="ECO:0000256" key="5">
    <source>
        <dbReference type="ARBA" id="ARBA00022645"/>
    </source>
</evidence>
<evidence type="ECO:0000256" key="10">
    <source>
        <dbReference type="ARBA" id="ARBA00022984"/>
    </source>
</evidence>
<dbReference type="Gene3D" id="3.40.710.10">
    <property type="entry name" value="DD-peptidase/beta-lactamase superfamily"/>
    <property type="match status" value="1"/>
</dbReference>
<keyword evidence="20" id="KW-0808">Transferase</keyword>
<keyword evidence="2 16" id="KW-1003">Cell membrane</keyword>
<dbReference type="eggNOG" id="COG0768">
    <property type="taxonomic scope" value="Bacteria"/>
</dbReference>
<dbReference type="GO" id="GO:0006508">
    <property type="term" value="P:proteolysis"/>
    <property type="evidence" value="ECO:0007669"/>
    <property type="project" value="UniProtKB-KW"/>
</dbReference>
<dbReference type="InterPro" id="IPR005311">
    <property type="entry name" value="PBP_dimer"/>
</dbReference>
<evidence type="ECO:0000256" key="9">
    <source>
        <dbReference type="ARBA" id="ARBA00022960"/>
    </source>
</evidence>
<keyword evidence="8 16" id="KW-0378">Hydrolase</keyword>
<dbReference type="HOGENOM" id="CLU_009289_6_2_6"/>
<keyword evidence="12 16" id="KW-0472">Membrane</keyword>
<dbReference type="RefSeq" id="WP_012823337.1">
    <property type="nucleotide sequence ID" value="NC_013422.1"/>
</dbReference>
<dbReference type="EC" id="3.4.16.4" evidence="16"/>
<organism evidence="20 21">
    <name type="scientific">Halothiobacillus neapolitanus (strain ATCC 23641 / DSM 15147 / CIP 104769 / NCIMB 8539 / c2)</name>
    <name type="common">Thiobacillus neapolitanus</name>
    <dbReference type="NCBI Taxonomy" id="555778"/>
    <lineage>
        <taxon>Bacteria</taxon>
        <taxon>Pseudomonadati</taxon>
        <taxon>Pseudomonadota</taxon>
        <taxon>Gammaproteobacteria</taxon>
        <taxon>Chromatiales</taxon>
        <taxon>Halothiobacillaceae</taxon>
        <taxon>Halothiobacillus</taxon>
    </lineage>
</organism>
<evidence type="ECO:0000313" key="20">
    <source>
        <dbReference type="EMBL" id="ACX95301.1"/>
    </source>
</evidence>
<evidence type="ECO:0000256" key="13">
    <source>
        <dbReference type="ARBA" id="ARBA00023210"/>
    </source>
</evidence>
<dbReference type="PANTHER" id="PTHR30627">
    <property type="entry name" value="PEPTIDOGLYCAN D,D-TRANSPEPTIDASE"/>
    <property type="match status" value="1"/>
</dbReference>
<dbReference type="STRING" id="555778.Hneap_0444"/>
<proteinExistence type="inferred from homology"/>
<dbReference type="UniPathway" id="UPA00219"/>
<dbReference type="SUPFAM" id="SSF56519">
    <property type="entry name" value="Penicillin binding protein dimerisation domain"/>
    <property type="match status" value="1"/>
</dbReference>
<dbReference type="GO" id="GO:0000917">
    <property type="term" value="P:division septum assembly"/>
    <property type="evidence" value="ECO:0007669"/>
    <property type="project" value="UniProtKB-KW"/>
</dbReference>
<evidence type="ECO:0000256" key="1">
    <source>
        <dbReference type="ARBA" id="ARBA00004370"/>
    </source>
</evidence>
<evidence type="ECO:0000313" key="21">
    <source>
        <dbReference type="Proteomes" id="UP000009102"/>
    </source>
</evidence>
<keyword evidence="4 16" id="KW-0132">Cell division</keyword>
<dbReference type="InterPro" id="IPR036138">
    <property type="entry name" value="PBP_dimer_sf"/>
</dbReference>
<dbReference type="KEGG" id="hna:Hneap_0444"/>
<keyword evidence="5 16" id="KW-0121">Carboxypeptidase</keyword>
<dbReference type="Gene3D" id="3.30.450.330">
    <property type="match status" value="1"/>
</dbReference>
<evidence type="ECO:0000259" key="19">
    <source>
        <dbReference type="Pfam" id="PF03717"/>
    </source>
</evidence>
<dbReference type="GO" id="GO:0008360">
    <property type="term" value="P:regulation of cell shape"/>
    <property type="evidence" value="ECO:0007669"/>
    <property type="project" value="UniProtKB-KW"/>
</dbReference>
<dbReference type="Pfam" id="PF00905">
    <property type="entry name" value="Transpeptidase"/>
    <property type="match status" value="1"/>
</dbReference>
<dbReference type="GO" id="GO:0043093">
    <property type="term" value="P:FtsZ-dependent cytokinesis"/>
    <property type="evidence" value="ECO:0007669"/>
    <property type="project" value="UniProtKB-UniRule"/>
</dbReference>
<keyword evidence="11 16" id="KW-1133">Transmembrane helix</keyword>
<evidence type="ECO:0000256" key="12">
    <source>
        <dbReference type="ARBA" id="ARBA00023136"/>
    </source>
</evidence>
<keyword evidence="14 16" id="KW-0131">Cell cycle</keyword>
<name>D0KXX8_HALNC</name>
<dbReference type="GO" id="GO:0005886">
    <property type="term" value="C:plasma membrane"/>
    <property type="evidence" value="ECO:0007669"/>
    <property type="project" value="UniProtKB-SubCell"/>
</dbReference>
<feature type="domain" description="Penicillin-binding protein dimerisation" evidence="19">
    <location>
        <begin position="77"/>
        <end position="238"/>
    </location>
</feature>
<accession>D0KXX8</accession>
<comment type="similarity">
    <text evidence="16">Belongs to the transpeptidase family. FtsI subfamily.</text>
</comment>
<evidence type="ECO:0000256" key="16">
    <source>
        <dbReference type="HAMAP-Rule" id="MF_02080"/>
    </source>
</evidence>
<keyword evidence="7 16" id="KW-0812">Transmembrane</keyword>
<evidence type="ECO:0000256" key="7">
    <source>
        <dbReference type="ARBA" id="ARBA00022692"/>
    </source>
</evidence>
<feature type="domain" description="Penicillin-binding protein transpeptidase" evidence="18">
    <location>
        <begin position="280"/>
        <end position="577"/>
    </location>
</feature>
<protein>
    <recommendedName>
        <fullName evidence="16">Peptidoglycan D,D-transpeptidase FtsI</fullName>
        <ecNumber evidence="16">3.4.16.4</ecNumber>
    </recommendedName>
    <alternativeName>
        <fullName evidence="16">Penicillin-binding protein 3</fullName>
        <shortName evidence="16">PBP-3</shortName>
    </alternativeName>
</protein>
<evidence type="ECO:0000256" key="2">
    <source>
        <dbReference type="ARBA" id="ARBA00022475"/>
    </source>
</evidence>
<evidence type="ECO:0000259" key="18">
    <source>
        <dbReference type="Pfam" id="PF00905"/>
    </source>
</evidence>
<gene>
    <name evidence="16" type="primary">ftsI</name>
    <name evidence="20" type="ordered locus">Hneap_0444</name>
</gene>
<feature type="region of interest" description="Disordered" evidence="17">
    <location>
        <begin position="595"/>
        <end position="619"/>
    </location>
</feature>
<dbReference type="Gene3D" id="3.90.1310.10">
    <property type="entry name" value="Penicillin-binding protein 2a (Domain 2)"/>
    <property type="match status" value="1"/>
</dbReference>
<sequence>MSRIIPAANQRRPAPMEKGALGRFFAWVGGCWRTVMVLGLFGVLALILVGRAVQLQVSEQGFYVQQGGDRQQRAQVIPAHRGMITDRNGDPLAISVPMDAVWVNPTELTRFYAARTQGSARKYVDQDPIKTLASLLKIPDANLRSLVANNRSKQFIYVQRQVRPSVAAVIRAARLPGVGLQREYQRFYPTGDVTASLVGFTNIDDHGQAGLEASYNNYLAGVAGRRLILKDAYGHEVDDLGVQKEAQPGHDLVLSIDKRLQYLTYSELARGVAAHHAEYGSAVLMNVTTGEVLAMATVPSFNPNNRATMKPALTRNRALVDQFEPGSSMKPFTITAALESGRWQPDSTVNTAPGWVRIGGYTIRDHRNYGVLDLRGILEKSSNVGASHIGEDLGAEVLWKNMRAFGFGQDTGVGFPGEVAGRLENWRQWSVSGTAAHSYGYGLSVTTLQLAAAYAALANHGRYIHPSLLKRDAPPSYVQVAPAKDCDEVVSMLQAVVSPEGTAPKAQIAGFQIAGKTGTSRMIGPDGTYSKDNYNTVFAGIAPASDPRLVLVVVVTDPQQGSYYAGDVAAPIFHGIMSGALRMLNIRPDNLPNEPAEVTAASVPPPSTAVAGKKQAGGA</sequence>